<proteinExistence type="predicted"/>
<dbReference type="Pfam" id="PF19313">
    <property type="entry name" value="DUF5916"/>
    <property type="match status" value="1"/>
</dbReference>
<dbReference type="AlphaFoldDB" id="A0A937IDG3"/>
<name>A0A937IDG3_9GAMM</name>
<protein>
    <recommendedName>
        <fullName evidence="1">DUF5916 domain-containing protein</fullName>
    </recommendedName>
</protein>
<evidence type="ECO:0000259" key="1">
    <source>
        <dbReference type="Pfam" id="PF19313"/>
    </source>
</evidence>
<gene>
    <name evidence="2" type="ORF">ISQ64_03950</name>
</gene>
<dbReference type="EMBL" id="JADHQD010000023">
    <property type="protein sequence ID" value="MBL6818539.1"/>
    <property type="molecule type" value="Genomic_DNA"/>
</dbReference>
<sequence length="760" mass="88592">MKIFFSSILLFFAIFIKPESIEIDGILDEPEWKNAFSINEFYQTSPFNLKKSKDETVAYIFSNKDGIYVGFINKQSNASMMSKKTLRDEMTSLSDKNSVNIDFDGEGNKAYILAINLGDSYFDAIKIKTGDFKTDWDGDWIAKTKRYDGYWVSEFYLPWNLVLMNQPRGNKRKIKYSVARYRAKEQIWVASSGSTASRPDFFEKLDSLEIANYTKSRLNFFPYVSSNQNSITKFNDNKIGAEIFYSSGTGTQINATFNPDFGQAESDDVVINFSAQETFYSEKRAFFNENQSLFNINNYDRYSVMNTRRIGSAPSYDCEEENDSFECEDVKKNYSDIDYAIRYTQKKGKTELGFFTAQEHDESFSIGRNFYTIRSRTDFGDKTLGYMMTHVDDDFNNSTATVNVIDYVSVKSDQLTYFTDLLFSEKNDDSKFGYRSQFNFQPSNFSFISGSVLYFDKDFQLNDFGYLRRADWIHVGLGGGSKKIDFQENSAIDQFEFGFDLNYDSDTGGNSNPLRFDNKNAIIFKDTSKLKFEFGIETSGKNTTITRKNPDFPFVKIKKKKNITLDFEAINYKFWTYDWRISFEQGDKYNSWDSNGYKREFYKIAGSYFPNDNLKINLQYRVRKENEWLIWSEDNKFGLYDSQQDTVSVGLNWFNGNKHEVRLKSQFVALQADNPRSLVSDKQGYLYDSNESLKPFTQGVVSFQIRYKYEIVPLSYIYLVYSKGGSNFEEDENYSKSEIFNQPWNNPSDEVYSIKFRLKY</sequence>
<dbReference type="Gene3D" id="2.60.40.1190">
    <property type="match status" value="1"/>
</dbReference>
<evidence type="ECO:0000313" key="3">
    <source>
        <dbReference type="Proteomes" id="UP000711391"/>
    </source>
</evidence>
<organism evidence="2 3">
    <name type="scientific">SAR86 cluster bacterium</name>
    <dbReference type="NCBI Taxonomy" id="2030880"/>
    <lineage>
        <taxon>Bacteria</taxon>
        <taxon>Pseudomonadati</taxon>
        <taxon>Pseudomonadota</taxon>
        <taxon>Gammaproteobacteria</taxon>
        <taxon>SAR86 cluster</taxon>
    </lineage>
</organism>
<evidence type="ECO:0000313" key="2">
    <source>
        <dbReference type="EMBL" id="MBL6818539.1"/>
    </source>
</evidence>
<dbReference type="Proteomes" id="UP000711391">
    <property type="component" value="Unassembled WGS sequence"/>
</dbReference>
<reference evidence="2" key="1">
    <citation type="submission" date="2020-10" db="EMBL/GenBank/DDBJ databases">
        <title>Microbiome of the Black Sea water column analyzed by genome centric metagenomics.</title>
        <authorList>
            <person name="Cabello-Yeves P.J."/>
            <person name="Callieri C."/>
            <person name="Picazo A."/>
            <person name="Mehrshad M."/>
            <person name="Haro-Moreno J.M."/>
            <person name="Roda-Garcia J."/>
            <person name="Dzembekova N."/>
            <person name="Slabakova V."/>
            <person name="Slabakova N."/>
            <person name="Moncheva S."/>
            <person name="Rodriguez-Valera F."/>
        </authorList>
    </citation>
    <scope>NUCLEOTIDE SEQUENCE</scope>
    <source>
        <strain evidence="2">BS307-5m-G50</strain>
    </source>
</reference>
<dbReference type="InterPro" id="IPR045670">
    <property type="entry name" value="DUF5916"/>
</dbReference>
<feature type="domain" description="DUF5916" evidence="1">
    <location>
        <begin position="216"/>
        <end position="398"/>
    </location>
</feature>
<dbReference type="SUPFAM" id="SSF49344">
    <property type="entry name" value="CBD9-like"/>
    <property type="match status" value="1"/>
</dbReference>
<comment type="caution">
    <text evidence="2">The sequence shown here is derived from an EMBL/GenBank/DDBJ whole genome shotgun (WGS) entry which is preliminary data.</text>
</comment>
<accession>A0A937IDG3</accession>